<feature type="transmembrane region" description="Helical" evidence="1">
    <location>
        <begin position="21"/>
        <end position="43"/>
    </location>
</feature>
<keyword evidence="1" id="KW-1133">Transmembrane helix</keyword>
<dbReference type="PANTHER" id="PTHR35999">
    <property type="entry name" value="MITOCHONDRIAL IMPORT RECEPTOR SUBUNIT TOM6 HOMOLOG"/>
    <property type="match status" value="1"/>
</dbReference>
<dbReference type="EMBL" id="JBDFQZ010000003">
    <property type="protein sequence ID" value="KAK9742638.1"/>
    <property type="molecule type" value="Genomic_DNA"/>
</dbReference>
<proteinExistence type="predicted"/>
<dbReference type="GO" id="GO:0005742">
    <property type="term" value="C:mitochondrial outer membrane translocase complex"/>
    <property type="evidence" value="ECO:0007669"/>
    <property type="project" value="InterPro"/>
</dbReference>
<reference evidence="2" key="1">
    <citation type="submission" date="2024-03" db="EMBL/GenBank/DDBJ databases">
        <title>WGS assembly of Saponaria officinalis var. Norfolk2.</title>
        <authorList>
            <person name="Jenkins J."/>
            <person name="Shu S."/>
            <person name="Grimwood J."/>
            <person name="Barry K."/>
            <person name="Goodstein D."/>
            <person name="Schmutz J."/>
            <person name="Leebens-Mack J."/>
            <person name="Osbourn A."/>
        </authorList>
    </citation>
    <scope>NUCLEOTIDE SEQUENCE [LARGE SCALE GENOMIC DNA]</scope>
    <source>
        <strain evidence="2">JIC</strain>
    </source>
</reference>
<organism evidence="2 3">
    <name type="scientific">Saponaria officinalis</name>
    <name type="common">Common soapwort</name>
    <name type="synonym">Lychnis saponaria</name>
    <dbReference type="NCBI Taxonomy" id="3572"/>
    <lineage>
        <taxon>Eukaryota</taxon>
        <taxon>Viridiplantae</taxon>
        <taxon>Streptophyta</taxon>
        <taxon>Embryophyta</taxon>
        <taxon>Tracheophyta</taxon>
        <taxon>Spermatophyta</taxon>
        <taxon>Magnoliopsida</taxon>
        <taxon>eudicotyledons</taxon>
        <taxon>Gunneridae</taxon>
        <taxon>Pentapetalae</taxon>
        <taxon>Caryophyllales</taxon>
        <taxon>Caryophyllaceae</taxon>
        <taxon>Caryophylleae</taxon>
        <taxon>Saponaria</taxon>
    </lineage>
</organism>
<dbReference type="PANTHER" id="PTHR35999:SF1">
    <property type="entry name" value="MITOCHONDRIAL IMPORT RECEPTOR SUBUNIT TOM6 HOMOLOG"/>
    <property type="match status" value="1"/>
</dbReference>
<name>A0AAW1M1D6_SAPOF</name>
<gene>
    <name evidence="2" type="ORF">RND81_03G187500</name>
</gene>
<accession>A0AAW1M1D6</accession>
<evidence type="ECO:0008006" key="4">
    <source>
        <dbReference type="Google" id="ProtNLM"/>
    </source>
</evidence>
<evidence type="ECO:0000313" key="3">
    <source>
        <dbReference type="Proteomes" id="UP001443914"/>
    </source>
</evidence>
<protein>
    <recommendedName>
        <fullName evidence="4">Mitochondrial import receptor subunit TOM6 homolog</fullName>
    </recommendedName>
</protein>
<dbReference type="AlphaFoldDB" id="A0AAW1M1D6"/>
<evidence type="ECO:0000256" key="1">
    <source>
        <dbReference type="SAM" id="Phobius"/>
    </source>
</evidence>
<sequence>MFGGMFRKKPSKAAAMKELRTNAAYFAVFVAAVRVTPYLLSYFQKDELLLDL</sequence>
<dbReference type="Proteomes" id="UP001443914">
    <property type="component" value="Unassembled WGS sequence"/>
</dbReference>
<keyword evidence="3" id="KW-1185">Reference proteome</keyword>
<dbReference type="InterPro" id="IPR034554">
    <property type="entry name" value="TOM6_plants"/>
</dbReference>
<keyword evidence="1" id="KW-0472">Membrane</keyword>
<comment type="caution">
    <text evidence="2">The sequence shown here is derived from an EMBL/GenBank/DDBJ whole genome shotgun (WGS) entry which is preliminary data.</text>
</comment>
<keyword evidence="1" id="KW-0812">Transmembrane</keyword>
<evidence type="ECO:0000313" key="2">
    <source>
        <dbReference type="EMBL" id="KAK9742638.1"/>
    </source>
</evidence>